<dbReference type="RefSeq" id="WP_316973049.1">
    <property type="nucleotide sequence ID" value="NZ_JAWIIJ010000003.1"/>
</dbReference>
<protein>
    <submittedName>
        <fullName evidence="3">HlyD family efflux transporter periplasmic adaptor subunit</fullName>
    </submittedName>
</protein>
<feature type="domain" description="CzcB-like barrel-sandwich hybrid" evidence="2">
    <location>
        <begin position="66"/>
        <end position="246"/>
    </location>
</feature>
<dbReference type="Proteomes" id="UP001269819">
    <property type="component" value="Unassembled WGS sequence"/>
</dbReference>
<proteinExistence type="predicted"/>
<dbReference type="InterPro" id="IPR058647">
    <property type="entry name" value="BSH_CzcB-like"/>
</dbReference>
<gene>
    <name evidence="3" type="ORF">RYS15_06070</name>
</gene>
<comment type="caution">
    <text evidence="3">The sequence shown here is derived from an EMBL/GenBank/DDBJ whole genome shotgun (WGS) entry which is preliminary data.</text>
</comment>
<accession>A0ABU3VVM7</accession>
<dbReference type="PANTHER" id="PTHR30469">
    <property type="entry name" value="MULTIDRUG RESISTANCE PROTEIN MDTA"/>
    <property type="match status" value="1"/>
</dbReference>
<dbReference type="SUPFAM" id="SSF111369">
    <property type="entry name" value="HlyD-like secretion proteins"/>
    <property type="match status" value="2"/>
</dbReference>
<dbReference type="Pfam" id="PF25973">
    <property type="entry name" value="BSH_CzcB"/>
    <property type="match status" value="1"/>
</dbReference>
<dbReference type="PANTHER" id="PTHR30469:SF15">
    <property type="entry name" value="HLYD FAMILY OF SECRETION PROTEINS"/>
    <property type="match status" value="1"/>
</dbReference>
<feature type="coiled-coil region" evidence="1">
    <location>
        <begin position="185"/>
        <end position="219"/>
    </location>
</feature>
<organism evidence="3 4">
    <name type="scientific">Marinobacter xestospongiae</name>
    <dbReference type="NCBI Taxonomy" id="994319"/>
    <lineage>
        <taxon>Bacteria</taxon>
        <taxon>Pseudomonadati</taxon>
        <taxon>Pseudomonadota</taxon>
        <taxon>Gammaproteobacteria</taxon>
        <taxon>Pseudomonadales</taxon>
        <taxon>Marinobacteraceae</taxon>
        <taxon>Marinobacter</taxon>
    </lineage>
</organism>
<dbReference type="Gene3D" id="2.40.420.20">
    <property type="match status" value="1"/>
</dbReference>
<name>A0ABU3VVM7_9GAMM</name>
<evidence type="ECO:0000259" key="2">
    <source>
        <dbReference type="Pfam" id="PF25973"/>
    </source>
</evidence>
<sequence length="410" mass="44861">MRRRLIALAILALGIAGFLLLKYTRPEPVEVKAEERSWRVETQTVRPARHQPELSLYGQLTAPRQVTLSAPVAAVVAERPVQEGEAVRRGQVLLRLADADLQPLLADAEADVADSQAQLTSERVRHRADQAALESEQDIVANAERQLSRIATLVERNLASRDQLEAATDALARARLALVARQQALDDHPSRLQRLQAQLQRANARLSSVQRDLRRSEVVAPFDGRVTNLQVAPGDQVNRYQVLLTVYPDQGLELRARIPQGYRQELAAALAEDTPLQAKAVAGDVRFRLVRFAGQSDPTGTEAIFRLQGGADGLRPGAMVPVILQRPAVTDAVAVPFSALYGNDSVYVVNDQGRMQRIAVTRLGELRQGRSRPWTLIASPELAAGQQLVVTHLPNAVNGLRVDVVKGADS</sequence>
<dbReference type="EMBL" id="JAWIIJ010000003">
    <property type="protein sequence ID" value="MDV2078241.1"/>
    <property type="molecule type" value="Genomic_DNA"/>
</dbReference>
<evidence type="ECO:0000313" key="4">
    <source>
        <dbReference type="Proteomes" id="UP001269819"/>
    </source>
</evidence>
<dbReference type="Gene3D" id="2.40.50.100">
    <property type="match status" value="1"/>
</dbReference>
<dbReference type="Gene3D" id="2.40.30.170">
    <property type="match status" value="1"/>
</dbReference>
<evidence type="ECO:0000256" key="1">
    <source>
        <dbReference type="SAM" id="Coils"/>
    </source>
</evidence>
<evidence type="ECO:0000313" key="3">
    <source>
        <dbReference type="EMBL" id="MDV2078241.1"/>
    </source>
</evidence>
<reference evidence="3 4" key="1">
    <citation type="submission" date="2023-10" db="EMBL/GenBank/DDBJ databases">
        <title>Characteristics and mechanism of a salt-tolerant marine origin heterotrophic nitrifying- aerobic denitrifying bacteria Marinobacter xestospongiae HN1.</title>
        <authorList>
            <person name="Qi R."/>
        </authorList>
    </citation>
    <scope>NUCLEOTIDE SEQUENCE [LARGE SCALE GENOMIC DNA]</scope>
    <source>
        <strain evidence="3 4">HN1</strain>
    </source>
</reference>
<keyword evidence="4" id="KW-1185">Reference proteome</keyword>
<keyword evidence="1" id="KW-0175">Coiled coil</keyword>
<dbReference type="Gene3D" id="1.10.287.470">
    <property type="entry name" value="Helix hairpin bin"/>
    <property type="match status" value="1"/>
</dbReference>